<evidence type="ECO:0000259" key="4">
    <source>
        <dbReference type="Pfam" id="PF02894"/>
    </source>
</evidence>
<dbReference type="PANTHER" id="PTHR43708">
    <property type="entry name" value="CONSERVED EXPRESSED OXIDOREDUCTASE (EUROFUNG)"/>
    <property type="match status" value="1"/>
</dbReference>
<dbReference type="EMBL" id="BAABKI010000018">
    <property type="protein sequence ID" value="GAA5174724.1"/>
    <property type="molecule type" value="Genomic_DNA"/>
</dbReference>
<dbReference type="InterPro" id="IPR051317">
    <property type="entry name" value="Gfo/Idh/MocA_oxidoreduct"/>
</dbReference>
<dbReference type="SUPFAM" id="SSF51735">
    <property type="entry name" value="NAD(P)-binding Rossmann-fold domains"/>
    <property type="match status" value="1"/>
</dbReference>
<dbReference type="InterPro" id="IPR036291">
    <property type="entry name" value="NAD(P)-bd_dom_sf"/>
</dbReference>
<protein>
    <submittedName>
        <fullName evidence="5">Oxidoreductase</fullName>
    </submittedName>
</protein>
<dbReference type="SUPFAM" id="SSF55347">
    <property type="entry name" value="Glyceraldehyde-3-phosphate dehydrogenase-like, C-terminal domain"/>
    <property type="match status" value="1"/>
</dbReference>
<feature type="domain" description="Gfo/Idh/MocA-like oxidoreductase C-terminal" evidence="4">
    <location>
        <begin position="134"/>
        <end position="347"/>
    </location>
</feature>
<sequence>MRESFNVGLVGYGFSSQTFHVPLIRATPGLELVAVSSSDAAKVHAGLPDVAVEVSPHALFARSDIDLVVIPTPNETHYPLAKAALAAGKNVVVDKPFTITLSEGRQLKSQAENAGKLLSVFHNRRWDSDFMTVRELLEAGTLGRVVHFESHFDRFRPEVRQRWREQAKPGAGIWYDLGPHLLDQVRALFGMPQTILLDLVQRRDDAQIDDDFHALLDYGNCRVVLHAATLVASESPRFAIHGTAGSYVKYGLDPQEDRLKAGETPAPQWGEDPRNGTLTLRDGEGEGAPLISREQPTRPGDYLAYYAAIRAALRGQASNPVPLDEALAVMQLIEAGLDSSRQQRWVRIKESGLNKLRG</sequence>
<dbReference type="Gene3D" id="3.30.360.10">
    <property type="entry name" value="Dihydrodipicolinate Reductase, domain 2"/>
    <property type="match status" value="1"/>
</dbReference>
<evidence type="ECO:0000256" key="1">
    <source>
        <dbReference type="ARBA" id="ARBA00010928"/>
    </source>
</evidence>
<comment type="caution">
    <text evidence="5">The sequence shown here is derived from an EMBL/GenBank/DDBJ whole genome shotgun (WGS) entry which is preliminary data.</text>
</comment>
<proteinExistence type="inferred from homology"/>
<evidence type="ECO:0000313" key="6">
    <source>
        <dbReference type="Proteomes" id="UP001500074"/>
    </source>
</evidence>
<dbReference type="RefSeq" id="WP_031383335.1">
    <property type="nucleotide sequence ID" value="NZ_BAABKI010000018.1"/>
</dbReference>
<comment type="similarity">
    <text evidence="1">Belongs to the Gfo/Idh/MocA family.</text>
</comment>
<dbReference type="InterPro" id="IPR000683">
    <property type="entry name" value="Gfo/Idh/MocA-like_OxRdtase_N"/>
</dbReference>
<dbReference type="InterPro" id="IPR004104">
    <property type="entry name" value="Gfo/Idh/MocA-like_OxRdtase_C"/>
</dbReference>
<dbReference type="Gene3D" id="3.40.50.720">
    <property type="entry name" value="NAD(P)-binding Rossmann-like Domain"/>
    <property type="match status" value="1"/>
</dbReference>
<keyword evidence="6" id="KW-1185">Reference proteome</keyword>
<accession>A0ABP9RBS3</accession>
<keyword evidence="2" id="KW-0560">Oxidoreductase</keyword>
<reference evidence="6" key="1">
    <citation type="journal article" date="2019" name="Int. J. Syst. Evol. Microbiol.">
        <title>The Global Catalogue of Microorganisms (GCM) 10K type strain sequencing project: providing services to taxonomists for standard genome sequencing and annotation.</title>
        <authorList>
            <consortium name="The Broad Institute Genomics Platform"/>
            <consortium name="The Broad Institute Genome Sequencing Center for Infectious Disease"/>
            <person name="Wu L."/>
            <person name="Ma J."/>
        </authorList>
    </citation>
    <scope>NUCLEOTIDE SEQUENCE [LARGE SCALE GENOMIC DNA]</scope>
    <source>
        <strain evidence="6">JCM 18472</strain>
    </source>
</reference>
<dbReference type="Pfam" id="PF01408">
    <property type="entry name" value="GFO_IDH_MocA"/>
    <property type="match status" value="1"/>
</dbReference>
<dbReference type="Pfam" id="PF02894">
    <property type="entry name" value="GFO_IDH_MocA_C"/>
    <property type="match status" value="1"/>
</dbReference>
<feature type="domain" description="Gfo/Idh/MocA-like oxidoreductase N-terminal" evidence="3">
    <location>
        <begin position="5"/>
        <end position="122"/>
    </location>
</feature>
<dbReference type="Proteomes" id="UP001500074">
    <property type="component" value="Unassembled WGS sequence"/>
</dbReference>
<evidence type="ECO:0000259" key="3">
    <source>
        <dbReference type="Pfam" id="PF01408"/>
    </source>
</evidence>
<gene>
    <name evidence="5" type="ORF">GCM10023342_16370</name>
</gene>
<organism evidence="5 6">
    <name type="scientific">Modicisalibacter zincidurans</name>
    <dbReference type="NCBI Taxonomy" id="1178777"/>
    <lineage>
        <taxon>Bacteria</taxon>
        <taxon>Pseudomonadati</taxon>
        <taxon>Pseudomonadota</taxon>
        <taxon>Gammaproteobacteria</taxon>
        <taxon>Oceanospirillales</taxon>
        <taxon>Halomonadaceae</taxon>
        <taxon>Modicisalibacter</taxon>
    </lineage>
</organism>
<dbReference type="NCBIfam" id="NF008607">
    <property type="entry name" value="PRK11579.1"/>
    <property type="match status" value="1"/>
</dbReference>
<evidence type="ECO:0000256" key="2">
    <source>
        <dbReference type="ARBA" id="ARBA00023002"/>
    </source>
</evidence>
<dbReference type="PANTHER" id="PTHR43708:SF5">
    <property type="entry name" value="CONSERVED EXPRESSED OXIDOREDUCTASE (EUROFUNG)-RELATED"/>
    <property type="match status" value="1"/>
</dbReference>
<evidence type="ECO:0000313" key="5">
    <source>
        <dbReference type="EMBL" id="GAA5174724.1"/>
    </source>
</evidence>
<name>A0ABP9RBS3_9GAMM</name>